<reference evidence="1 2" key="1">
    <citation type="journal article" date="2013" name="Curr. Biol.">
        <title>Shared signatures of parasitism and phylogenomics unite Cryptomycota and microsporidia.</title>
        <authorList>
            <person name="James T.Y."/>
            <person name="Pelin A."/>
            <person name="Bonen L."/>
            <person name="Ahrendt S."/>
            <person name="Sain D."/>
            <person name="Corradi N."/>
            <person name="Stajich J.E."/>
        </authorList>
    </citation>
    <scope>NUCLEOTIDE SEQUENCE [LARGE SCALE GENOMIC DNA]</scope>
    <source>
        <strain evidence="1 2">CSF55</strain>
    </source>
</reference>
<organism evidence="1 2">
    <name type="scientific">Rozella allomycis (strain CSF55)</name>
    <dbReference type="NCBI Taxonomy" id="988480"/>
    <lineage>
        <taxon>Eukaryota</taxon>
        <taxon>Fungi</taxon>
        <taxon>Fungi incertae sedis</taxon>
        <taxon>Cryptomycota</taxon>
        <taxon>Cryptomycota incertae sedis</taxon>
        <taxon>Rozella</taxon>
    </lineage>
</organism>
<protein>
    <submittedName>
        <fullName evidence="1">Uncharacterized protein</fullName>
    </submittedName>
</protein>
<keyword evidence="2" id="KW-1185">Reference proteome</keyword>
<sequence>MVSRVVQTEIGLKQLLDKMDAMWSIGSSKLTISVLNLENIADAMKNHYYYGDVSVKEVDDTFIEFFGMTRDHLNDLASEIVEVRTSASRLKKNMVSVVEDLEKSLSGNKEKSSFKGLVDKMSAMRLMDRCFKKKHESRDVAREFMENNGGLTMREYNELALDENSGSKNKKNKSINNEGVLKEIEAMKTGIQTINEFAEYLGYIVRVLTNVIDDWIDFFNLEDVELMIDVMASMKFMLQKIFTSLQL</sequence>
<accession>A0A075AZE0</accession>
<evidence type="ECO:0000313" key="2">
    <source>
        <dbReference type="Proteomes" id="UP000030755"/>
    </source>
</evidence>
<dbReference type="HOGENOM" id="CLU_1125078_0_0_1"/>
<evidence type="ECO:0000313" key="1">
    <source>
        <dbReference type="EMBL" id="EPZ33954.1"/>
    </source>
</evidence>
<name>A0A075AZE0_ROZAC</name>
<dbReference type="Proteomes" id="UP000030755">
    <property type="component" value="Unassembled WGS sequence"/>
</dbReference>
<dbReference type="AlphaFoldDB" id="A0A075AZE0"/>
<proteinExistence type="predicted"/>
<gene>
    <name evidence="1" type="ORF">O9G_003474</name>
</gene>
<dbReference type="EMBL" id="KE561021">
    <property type="protein sequence ID" value="EPZ33954.1"/>
    <property type="molecule type" value="Genomic_DNA"/>
</dbReference>